<reference evidence="1" key="1">
    <citation type="submission" date="2022-06" db="EMBL/GenBank/DDBJ databases">
        <title>Phylogenomic reconstructions and comparative analyses of Kickxellomycotina fungi.</title>
        <authorList>
            <person name="Reynolds N.K."/>
            <person name="Stajich J.E."/>
            <person name="Barry K."/>
            <person name="Grigoriev I.V."/>
            <person name="Crous P."/>
            <person name="Smith M.E."/>
        </authorList>
    </citation>
    <scope>NUCLEOTIDE SEQUENCE</scope>
    <source>
        <strain evidence="1">RSA 2271</strain>
    </source>
</reference>
<sequence>MDFFQALSAGAEFNKKRFRDDVAIFKPVDSKEGVERIKTVDALPSELNFFGPKKTGAHSKKMKLENGGKGLGSSTMA</sequence>
<protein>
    <submittedName>
        <fullName evidence="1">Uncharacterized protein</fullName>
    </submittedName>
</protein>
<comment type="caution">
    <text evidence="1">The sequence shown here is derived from an EMBL/GenBank/DDBJ whole genome shotgun (WGS) entry which is preliminary data.</text>
</comment>
<accession>A0ACC1HKI5</accession>
<dbReference type="Proteomes" id="UP001145114">
    <property type="component" value="Unassembled WGS sequence"/>
</dbReference>
<feature type="non-terminal residue" evidence="1">
    <location>
        <position position="77"/>
    </location>
</feature>
<evidence type="ECO:0000313" key="1">
    <source>
        <dbReference type="EMBL" id="KAJ1677068.1"/>
    </source>
</evidence>
<keyword evidence="2" id="KW-1185">Reference proteome</keyword>
<dbReference type="EMBL" id="JAMZIH010003038">
    <property type="protein sequence ID" value="KAJ1677068.1"/>
    <property type="molecule type" value="Genomic_DNA"/>
</dbReference>
<proteinExistence type="predicted"/>
<evidence type="ECO:0000313" key="2">
    <source>
        <dbReference type="Proteomes" id="UP001145114"/>
    </source>
</evidence>
<gene>
    <name evidence="1" type="ORF">EV182_006945</name>
</gene>
<organism evidence="1 2">
    <name type="scientific">Spiromyces aspiralis</name>
    <dbReference type="NCBI Taxonomy" id="68401"/>
    <lineage>
        <taxon>Eukaryota</taxon>
        <taxon>Fungi</taxon>
        <taxon>Fungi incertae sedis</taxon>
        <taxon>Zoopagomycota</taxon>
        <taxon>Kickxellomycotina</taxon>
        <taxon>Kickxellomycetes</taxon>
        <taxon>Kickxellales</taxon>
        <taxon>Kickxellaceae</taxon>
        <taxon>Spiromyces</taxon>
    </lineage>
</organism>
<name>A0ACC1HKI5_9FUNG</name>